<organism evidence="2 3">
    <name type="scientific">Piscinibacter koreensis</name>
    <dbReference type="NCBI Taxonomy" id="2742824"/>
    <lineage>
        <taxon>Bacteria</taxon>
        <taxon>Pseudomonadati</taxon>
        <taxon>Pseudomonadota</taxon>
        <taxon>Betaproteobacteria</taxon>
        <taxon>Burkholderiales</taxon>
        <taxon>Sphaerotilaceae</taxon>
        <taxon>Piscinibacter</taxon>
    </lineage>
</organism>
<dbReference type="Pfam" id="PF22691">
    <property type="entry name" value="Thiolase_C_1"/>
    <property type="match status" value="1"/>
</dbReference>
<reference evidence="2 3" key="1">
    <citation type="submission" date="2020-06" db="EMBL/GenBank/DDBJ databases">
        <title>Schlegella sp. ID0723 isolated from air conditioner.</title>
        <authorList>
            <person name="Kim D.Y."/>
            <person name="Kim D.-U."/>
        </authorList>
    </citation>
    <scope>NUCLEOTIDE SEQUENCE [LARGE SCALE GENOMIC DNA]</scope>
    <source>
        <strain evidence="2 3">ID0723</strain>
    </source>
</reference>
<keyword evidence="3" id="KW-1185">Reference proteome</keyword>
<dbReference type="InterPro" id="IPR002155">
    <property type="entry name" value="Thiolase"/>
</dbReference>
<protein>
    <submittedName>
        <fullName evidence="2">Thiolase family protein</fullName>
    </submittedName>
</protein>
<dbReference type="AlphaFoldDB" id="A0A7Y6NQC4"/>
<evidence type="ECO:0000313" key="3">
    <source>
        <dbReference type="Proteomes" id="UP000529637"/>
    </source>
</evidence>
<dbReference type="InterPro" id="IPR016039">
    <property type="entry name" value="Thiolase-like"/>
</dbReference>
<dbReference type="Gene3D" id="3.40.47.10">
    <property type="match status" value="1"/>
</dbReference>
<dbReference type="EMBL" id="JABWMJ010000008">
    <property type="protein sequence ID" value="NUZ07405.1"/>
    <property type="molecule type" value="Genomic_DNA"/>
</dbReference>
<name>A0A7Y6NQC4_9BURK</name>
<feature type="domain" description="Thiolase C-terminal" evidence="1">
    <location>
        <begin position="238"/>
        <end position="382"/>
    </location>
</feature>
<proteinExistence type="predicted"/>
<sequence>MASKAIVSGVYDTQVGSLPESTCMSLHAEASLGALADAGLKLSDIDGLLTAYSFASPQLMLGGVLAEYLGFRPKVNASICMGGMTGGLLVRHAESLVRSGLCRHVLCVTGDNRLTGMGERVQAALADVGHAQYEQPYGMSVPAAFAMAAQVYFHEGWLNGDHLAAVAVNQRANAALHPQSHMKKPITMDDVRRSKVIASPLRMLDCCPVSDGGAAVIVSASETGRDRPKRSVELLATGEGHTHEHIFAAPSLVDFGCRESVGEALGHAGLKHTDIDSAHIYDCFTSTLLIQLEAMGFYERGAAGPAALAGEFAIGGRFPLNTNGGLLSYGSSGPAGGMFHVVEAVRQLRGECGQRQVKDAEVALAHTLGGIFSGHCSILLGRA</sequence>
<dbReference type="PIRSF" id="PIRSF000429">
    <property type="entry name" value="Ac-CoA_Ac_transf"/>
    <property type="match status" value="1"/>
</dbReference>
<accession>A0A7Y6NQC4</accession>
<comment type="caution">
    <text evidence="2">The sequence shown here is derived from an EMBL/GenBank/DDBJ whole genome shotgun (WGS) entry which is preliminary data.</text>
</comment>
<dbReference type="PANTHER" id="PTHR42870:SF1">
    <property type="entry name" value="NON-SPECIFIC LIPID-TRANSFER PROTEIN-LIKE 2"/>
    <property type="match status" value="1"/>
</dbReference>
<evidence type="ECO:0000313" key="2">
    <source>
        <dbReference type="EMBL" id="NUZ07405.1"/>
    </source>
</evidence>
<dbReference type="SUPFAM" id="SSF53901">
    <property type="entry name" value="Thiolase-like"/>
    <property type="match status" value="1"/>
</dbReference>
<dbReference type="InterPro" id="IPR055140">
    <property type="entry name" value="Thiolase_C_2"/>
</dbReference>
<dbReference type="Proteomes" id="UP000529637">
    <property type="component" value="Unassembled WGS sequence"/>
</dbReference>
<dbReference type="PANTHER" id="PTHR42870">
    <property type="entry name" value="ACETYL-COA C-ACETYLTRANSFERASE"/>
    <property type="match status" value="1"/>
</dbReference>
<dbReference type="GO" id="GO:0003988">
    <property type="term" value="F:acetyl-CoA C-acyltransferase activity"/>
    <property type="evidence" value="ECO:0007669"/>
    <property type="project" value="UniProtKB-ARBA"/>
</dbReference>
<dbReference type="CDD" id="cd00829">
    <property type="entry name" value="SCP-x_thiolase"/>
    <property type="match status" value="1"/>
</dbReference>
<gene>
    <name evidence="2" type="ORF">HQN59_16705</name>
</gene>
<evidence type="ECO:0000259" key="1">
    <source>
        <dbReference type="Pfam" id="PF22691"/>
    </source>
</evidence>
<dbReference type="RefSeq" id="WP_176070262.1">
    <property type="nucleotide sequence ID" value="NZ_JABWMJ010000008.1"/>
</dbReference>